<accession>A0ABU0JG55</accession>
<keyword evidence="3 7" id="KW-0238">DNA-binding</keyword>
<gene>
    <name evidence="7" type="ORF">QO011_006310</name>
</gene>
<dbReference type="EMBL" id="JAUSVX010000015">
    <property type="protein sequence ID" value="MDQ0473276.1"/>
    <property type="molecule type" value="Genomic_DNA"/>
</dbReference>
<dbReference type="Gene3D" id="1.10.1660.10">
    <property type="match status" value="1"/>
</dbReference>
<evidence type="ECO:0000256" key="3">
    <source>
        <dbReference type="ARBA" id="ARBA00023125"/>
    </source>
</evidence>
<keyword evidence="1" id="KW-0678">Repressor</keyword>
<keyword evidence="5" id="KW-0175">Coiled coil</keyword>
<name>A0ABU0JG55_9HYPH</name>
<evidence type="ECO:0000256" key="1">
    <source>
        <dbReference type="ARBA" id="ARBA00022491"/>
    </source>
</evidence>
<organism evidence="7 8">
    <name type="scientific">Labrys wisconsinensis</name>
    <dbReference type="NCBI Taxonomy" id="425677"/>
    <lineage>
        <taxon>Bacteria</taxon>
        <taxon>Pseudomonadati</taxon>
        <taxon>Pseudomonadota</taxon>
        <taxon>Alphaproteobacteria</taxon>
        <taxon>Hyphomicrobiales</taxon>
        <taxon>Xanthobacteraceae</taxon>
        <taxon>Labrys</taxon>
    </lineage>
</organism>
<dbReference type="PANTHER" id="PTHR30204:SF69">
    <property type="entry name" value="MERR-FAMILY TRANSCRIPTIONAL REGULATOR"/>
    <property type="match status" value="1"/>
</dbReference>
<evidence type="ECO:0000256" key="2">
    <source>
        <dbReference type="ARBA" id="ARBA00023015"/>
    </source>
</evidence>
<dbReference type="PROSITE" id="PS50937">
    <property type="entry name" value="HTH_MERR_2"/>
    <property type="match status" value="1"/>
</dbReference>
<dbReference type="SMART" id="SM00422">
    <property type="entry name" value="HTH_MERR"/>
    <property type="match status" value="1"/>
</dbReference>
<protein>
    <submittedName>
        <fullName evidence="7">DNA-binding transcriptional MerR regulator</fullName>
    </submittedName>
</protein>
<keyword evidence="8" id="KW-1185">Reference proteome</keyword>
<evidence type="ECO:0000259" key="6">
    <source>
        <dbReference type="PROSITE" id="PS50937"/>
    </source>
</evidence>
<dbReference type="PANTHER" id="PTHR30204">
    <property type="entry name" value="REDOX-CYCLING DRUG-SENSING TRANSCRIPTIONAL ACTIVATOR SOXR"/>
    <property type="match status" value="1"/>
</dbReference>
<evidence type="ECO:0000256" key="5">
    <source>
        <dbReference type="SAM" id="Coils"/>
    </source>
</evidence>
<proteinExistence type="predicted"/>
<comment type="caution">
    <text evidence="7">The sequence shown here is derived from an EMBL/GenBank/DDBJ whole genome shotgun (WGS) entry which is preliminary data.</text>
</comment>
<dbReference type="InterPro" id="IPR000551">
    <property type="entry name" value="MerR-type_HTH_dom"/>
</dbReference>
<evidence type="ECO:0000313" key="7">
    <source>
        <dbReference type="EMBL" id="MDQ0473276.1"/>
    </source>
</evidence>
<dbReference type="Pfam" id="PF13411">
    <property type="entry name" value="MerR_1"/>
    <property type="match status" value="1"/>
</dbReference>
<dbReference type="GO" id="GO:0003677">
    <property type="term" value="F:DNA binding"/>
    <property type="evidence" value="ECO:0007669"/>
    <property type="project" value="UniProtKB-KW"/>
</dbReference>
<keyword evidence="2" id="KW-0805">Transcription regulation</keyword>
<dbReference type="RefSeq" id="WP_307281317.1">
    <property type="nucleotide sequence ID" value="NZ_JAUSVX010000015.1"/>
</dbReference>
<dbReference type="SUPFAM" id="SSF46955">
    <property type="entry name" value="Putative DNA-binding domain"/>
    <property type="match status" value="1"/>
</dbReference>
<keyword evidence="4" id="KW-0804">Transcription</keyword>
<dbReference type="InterPro" id="IPR047057">
    <property type="entry name" value="MerR_fam"/>
</dbReference>
<dbReference type="Proteomes" id="UP001242480">
    <property type="component" value="Unassembled WGS sequence"/>
</dbReference>
<feature type="coiled-coil region" evidence="5">
    <location>
        <begin position="95"/>
        <end position="122"/>
    </location>
</feature>
<evidence type="ECO:0000256" key="4">
    <source>
        <dbReference type="ARBA" id="ARBA00023163"/>
    </source>
</evidence>
<sequence>MTMLHRDGGSHDISHYGIGDLAREFSVTLRSLRFYEQKGLLSPRRDGLSRRYSRRDHERLAMILRGKKLGFTLHEIREMLEERGPSNARMLAIGRDRLLAQIERLEQRREEIGRALVELRAAYEKEA</sequence>
<dbReference type="InterPro" id="IPR009061">
    <property type="entry name" value="DNA-bd_dom_put_sf"/>
</dbReference>
<evidence type="ECO:0000313" key="8">
    <source>
        <dbReference type="Proteomes" id="UP001242480"/>
    </source>
</evidence>
<feature type="domain" description="HTH merR-type" evidence="6">
    <location>
        <begin position="15"/>
        <end position="82"/>
    </location>
</feature>
<reference evidence="7 8" key="1">
    <citation type="submission" date="2023-07" db="EMBL/GenBank/DDBJ databases">
        <title>Genomic Encyclopedia of Type Strains, Phase IV (KMG-IV): sequencing the most valuable type-strain genomes for metagenomic binning, comparative biology and taxonomic classification.</title>
        <authorList>
            <person name="Goeker M."/>
        </authorList>
    </citation>
    <scope>NUCLEOTIDE SEQUENCE [LARGE SCALE GENOMIC DNA]</scope>
    <source>
        <strain evidence="7 8">DSM 19619</strain>
    </source>
</reference>